<organism evidence="6 7">
    <name type="scientific">Paenibacillus durus ATCC 35681</name>
    <dbReference type="NCBI Taxonomy" id="1333534"/>
    <lineage>
        <taxon>Bacteria</taxon>
        <taxon>Bacillati</taxon>
        <taxon>Bacillota</taxon>
        <taxon>Bacilli</taxon>
        <taxon>Bacillales</taxon>
        <taxon>Paenibacillaceae</taxon>
        <taxon>Paenibacillus</taxon>
    </lineage>
</organism>
<sequence>MDKKESARLAYVLETALNIFVRYGYKKTSIEDISKASGITRQGIYLHFKNKDEIFSASIQKALDDGLQSADQILEDDRLTLEEKLFQALDEWFGRHVGFLHPEASDLVVQCERVLGDAVENSSSSFQKKLEQVILASSGKNTKDVKTRAATIADMLCTCALTWKHRLSSRQEFQEKLCDAIHLCCQDLRD</sequence>
<dbReference type="HOGENOM" id="CLU_069356_36_0_9"/>
<proteinExistence type="predicted"/>
<evidence type="ECO:0000256" key="1">
    <source>
        <dbReference type="ARBA" id="ARBA00023015"/>
    </source>
</evidence>
<evidence type="ECO:0000256" key="2">
    <source>
        <dbReference type="ARBA" id="ARBA00023125"/>
    </source>
</evidence>
<dbReference type="InterPro" id="IPR001647">
    <property type="entry name" value="HTH_TetR"/>
</dbReference>
<evidence type="ECO:0000313" key="7">
    <source>
        <dbReference type="Proteomes" id="UP000034189"/>
    </source>
</evidence>
<keyword evidence="3" id="KW-0804">Transcription</keyword>
<dbReference type="PRINTS" id="PR00455">
    <property type="entry name" value="HTHTETR"/>
</dbReference>
<dbReference type="OrthoDB" id="9809994at2"/>
<dbReference type="PANTHER" id="PTHR47506">
    <property type="entry name" value="TRANSCRIPTIONAL REGULATORY PROTEIN"/>
    <property type="match status" value="1"/>
</dbReference>
<gene>
    <name evidence="6" type="ORF">VK70_15455</name>
</gene>
<feature type="DNA-binding region" description="H-T-H motif" evidence="4">
    <location>
        <begin position="29"/>
        <end position="48"/>
    </location>
</feature>
<dbReference type="PROSITE" id="PS50977">
    <property type="entry name" value="HTH_TETR_2"/>
    <property type="match status" value="1"/>
</dbReference>
<dbReference type="AlphaFoldDB" id="A0A0F7FB17"/>
<dbReference type="RefSeq" id="WP_025695432.1">
    <property type="nucleotide sequence ID" value="NZ_ASQQ01000305.1"/>
</dbReference>
<evidence type="ECO:0000256" key="4">
    <source>
        <dbReference type="PROSITE-ProRule" id="PRU00335"/>
    </source>
</evidence>
<reference evidence="6 7" key="2">
    <citation type="journal article" date="2016" name="Genome Announc.">
        <title>Genome Sequence of a Gram-Positive Diazotroph, Paenibacillus durus Type Strain ATCC 35681.</title>
        <authorList>
            <person name="Halim M.A."/>
            <person name="Rahman A.Y."/>
            <person name="Sim K.S."/>
            <person name="Yam H.C."/>
            <person name="Rahim A.A."/>
            <person name="Ghazali A.H."/>
            <person name="Najimudin N."/>
        </authorList>
    </citation>
    <scope>NUCLEOTIDE SEQUENCE [LARGE SCALE GENOMIC DNA]</scope>
    <source>
        <strain evidence="6 7">ATCC 35681</strain>
    </source>
</reference>
<dbReference type="PATRIC" id="fig|1333534.5.peg.3403"/>
<dbReference type="Proteomes" id="UP000034189">
    <property type="component" value="Chromosome"/>
</dbReference>
<dbReference type="InterPro" id="IPR009057">
    <property type="entry name" value="Homeodomain-like_sf"/>
</dbReference>
<dbReference type="Pfam" id="PF00440">
    <property type="entry name" value="TetR_N"/>
    <property type="match status" value="1"/>
</dbReference>
<evidence type="ECO:0000313" key="6">
    <source>
        <dbReference type="EMBL" id="AKG35798.1"/>
    </source>
</evidence>
<dbReference type="EMBL" id="CP011114">
    <property type="protein sequence ID" value="AKG35798.1"/>
    <property type="molecule type" value="Genomic_DNA"/>
</dbReference>
<protein>
    <recommendedName>
        <fullName evidence="5">HTH tetR-type domain-containing protein</fullName>
    </recommendedName>
</protein>
<dbReference type="PANTHER" id="PTHR47506:SF6">
    <property type="entry name" value="HTH-TYPE TRANSCRIPTIONAL REPRESSOR NEMR"/>
    <property type="match status" value="1"/>
</dbReference>
<accession>A0A0F7FB17</accession>
<feature type="domain" description="HTH tetR-type" evidence="5">
    <location>
        <begin position="6"/>
        <end position="66"/>
    </location>
</feature>
<evidence type="ECO:0000259" key="5">
    <source>
        <dbReference type="PROSITE" id="PS50977"/>
    </source>
</evidence>
<keyword evidence="1" id="KW-0805">Transcription regulation</keyword>
<name>A0A0F7FB17_PAEDU</name>
<keyword evidence="2 4" id="KW-0238">DNA-binding</keyword>
<dbReference type="GO" id="GO:0003677">
    <property type="term" value="F:DNA binding"/>
    <property type="evidence" value="ECO:0007669"/>
    <property type="project" value="UniProtKB-UniRule"/>
</dbReference>
<evidence type="ECO:0000256" key="3">
    <source>
        <dbReference type="ARBA" id="ARBA00023163"/>
    </source>
</evidence>
<reference evidence="6 7" key="1">
    <citation type="submission" date="2015-03" db="EMBL/GenBank/DDBJ databases">
        <authorList>
            <person name="Abdul Halim M."/>
        </authorList>
    </citation>
    <scope>NUCLEOTIDE SEQUENCE [LARGE SCALE GENOMIC DNA]</scope>
    <source>
        <strain evidence="6 7">ATCC 35681</strain>
    </source>
</reference>
<dbReference type="SUPFAM" id="SSF46689">
    <property type="entry name" value="Homeodomain-like"/>
    <property type="match status" value="1"/>
</dbReference>
<dbReference type="Gene3D" id="1.10.357.10">
    <property type="entry name" value="Tetracycline Repressor, domain 2"/>
    <property type="match status" value="1"/>
</dbReference>